<dbReference type="Pfam" id="PF13424">
    <property type="entry name" value="TPR_12"/>
    <property type="match status" value="2"/>
</dbReference>
<dbReference type="InterPro" id="IPR019734">
    <property type="entry name" value="TPR_rpt"/>
</dbReference>
<dbReference type="RefSeq" id="WP_380637547.1">
    <property type="nucleotide sequence ID" value="NZ_JBHSQO010000018.1"/>
</dbReference>
<sequence length="660" mass="71203">MNNEVSGVVSGPVVQAGHIGAVRLGSAAPVALAGLPPPEPAFTGREADLARLALALSDELPVLVTAVAGLAGVGKTALAVRAASRFPGGVLFLDLRGYSETPVRPAEALAVFLHALGVPAEHVPADEAARANLYRSVLANRTAPVLVLADNASSAGQVRPLLPGAGPHRVLITSRDVLGELSARQVRVDVLPPDEAAELVRTAVRTRDPGRELDGPVERLAELCGRLPLALGIAAALLAEDEDLSAADLVELLHDEVGRLDGLDYGGDHAVRAAFDLSYRRLPEPQRRLFRLLSLNPGPRVGAEAAAALVDLPLSRVKPLLAALKRGHVLEPAGPGRVRFHDLLRLYAVECRVRDEPDAAAALDRLLDHYVAAARAATPEWIGLERSNLVAAVEVADDDRAVDLALAVSRSATPHTRWDEWESTYRLAAAAARRRDRPRDEGVLLNRLAMLVLEQRRFDEARELCDAAMALHRATGDEHGVAVTCNNLGDLALDLHDFRRAERRYLAAADIFHRLRDERWQAIVFNHLGTLHSWQRSFDAALVQFRAALETYARLGDRHGQARALTNMGTLALQTGDLSRARRLALGALEVFRSVGDRSGAAKVLVNLGIVHERVGMADSARVYWAEARELFLGFGDEESAGRVARWLAELDDPGPPAHR</sequence>
<protein>
    <submittedName>
        <fullName evidence="1">Tetratricopeptide repeat protein</fullName>
    </submittedName>
</protein>
<dbReference type="Gene3D" id="1.25.40.10">
    <property type="entry name" value="Tetratricopeptide repeat domain"/>
    <property type="match status" value="2"/>
</dbReference>
<comment type="caution">
    <text evidence="1">The sequence shown here is derived from an EMBL/GenBank/DDBJ whole genome shotgun (WGS) entry which is preliminary data.</text>
</comment>
<name>A0ABW1P6V9_9PSEU</name>
<reference evidence="2" key="1">
    <citation type="journal article" date="2019" name="Int. J. Syst. Evol. Microbiol.">
        <title>The Global Catalogue of Microorganisms (GCM) 10K type strain sequencing project: providing services to taxonomists for standard genome sequencing and annotation.</title>
        <authorList>
            <consortium name="The Broad Institute Genomics Platform"/>
            <consortium name="The Broad Institute Genome Sequencing Center for Infectious Disease"/>
            <person name="Wu L."/>
            <person name="Ma J."/>
        </authorList>
    </citation>
    <scope>NUCLEOTIDE SEQUENCE [LARGE SCALE GENOMIC DNA]</scope>
    <source>
        <strain evidence="2">CGMCC 4.7246</strain>
    </source>
</reference>
<evidence type="ECO:0000313" key="1">
    <source>
        <dbReference type="EMBL" id="MFC6091345.1"/>
    </source>
</evidence>
<dbReference type="Gene3D" id="3.40.50.300">
    <property type="entry name" value="P-loop containing nucleotide triphosphate hydrolases"/>
    <property type="match status" value="1"/>
</dbReference>
<proteinExistence type="predicted"/>
<keyword evidence="2" id="KW-1185">Reference proteome</keyword>
<dbReference type="EMBL" id="JBHSQO010000018">
    <property type="protein sequence ID" value="MFC6091345.1"/>
    <property type="molecule type" value="Genomic_DNA"/>
</dbReference>
<gene>
    <name evidence="1" type="ORF">ACFP3R_18875</name>
</gene>
<dbReference type="InterPro" id="IPR027417">
    <property type="entry name" value="P-loop_NTPase"/>
</dbReference>
<accession>A0ABW1P6V9</accession>
<evidence type="ECO:0000313" key="2">
    <source>
        <dbReference type="Proteomes" id="UP001596220"/>
    </source>
</evidence>
<organism evidence="1 2">
    <name type="scientific">Saccharothrix lopnurensis</name>
    <dbReference type="NCBI Taxonomy" id="1670621"/>
    <lineage>
        <taxon>Bacteria</taxon>
        <taxon>Bacillati</taxon>
        <taxon>Actinomycetota</taxon>
        <taxon>Actinomycetes</taxon>
        <taxon>Pseudonocardiales</taxon>
        <taxon>Pseudonocardiaceae</taxon>
        <taxon>Saccharothrix</taxon>
    </lineage>
</organism>
<dbReference type="SMART" id="SM00028">
    <property type="entry name" value="TPR"/>
    <property type="match status" value="5"/>
</dbReference>
<dbReference type="SUPFAM" id="SSF48452">
    <property type="entry name" value="TPR-like"/>
    <property type="match status" value="2"/>
</dbReference>
<dbReference type="SUPFAM" id="SSF52540">
    <property type="entry name" value="P-loop containing nucleoside triphosphate hydrolases"/>
    <property type="match status" value="1"/>
</dbReference>
<dbReference type="PRINTS" id="PR00364">
    <property type="entry name" value="DISEASERSIST"/>
</dbReference>
<dbReference type="InterPro" id="IPR011990">
    <property type="entry name" value="TPR-like_helical_dom_sf"/>
</dbReference>
<dbReference type="PANTHER" id="PTHR10098">
    <property type="entry name" value="RAPSYN-RELATED"/>
    <property type="match status" value="1"/>
</dbReference>
<dbReference type="Proteomes" id="UP001596220">
    <property type="component" value="Unassembled WGS sequence"/>
</dbReference>